<dbReference type="PROSITE" id="PS01264">
    <property type="entry name" value="TBOX_2"/>
    <property type="match status" value="1"/>
</dbReference>
<evidence type="ECO:0000256" key="1">
    <source>
        <dbReference type="ARBA" id="ARBA00004123"/>
    </source>
</evidence>
<feature type="region of interest" description="Disordered" evidence="7">
    <location>
        <begin position="473"/>
        <end position="494"/>
    </location>
</feature>
<dbReference type="InterPro" id="IPR018186">
    <property type="entry name" value="TF_T-box_CS"/>
</dbReference>
<evidence type="ECO:0000256" key="7">
    <source>
        <dbReference type="SAM" id="MobiDB-lite"/>
    </source>
</evidence>
<proteinExistence type="predicted"/>
<keyword evidence="4" id="KW-0804">Transcription</keyword>
<accession>W5M675</accession>
<keyword evidence="2" id="KW-0805">Transcription regulation</keyword>
<dbReference type="GO" id="GO:0000978">
    <property type="term" value="F:RNA polymerase II cis-regulatory region sequence-specific DNA binding"/>
    <property type="evidence" value="ECO:0000318"/>
    <property type="project" value="GO_Central"/>
</dbReference>
<dbReference type="Gene3D" id="2.60.40.820">
    <property type="entry name" value="Transcription factor, T-box"/>
    <property type="match status" value="1"/>
</dbReference>
<dbReference type="GO" id="GO:0045893">
    <property type="term" value="P:positive regulation of DNA-templated transcription"/>
    <property type="evidence" value="ECO:0007669"/>
    <property type="project" value="InterPro"/>
</dbReference>
<dbReference type="GO" id="GO:0000785">
    <property type="term" value="C:chromatin"/>
    <property type="evidence" value="ECO:0000318"/>
    <property type="project" value="GO_Central"/>
</dbReference>
<feature type="domain" description="T-box" evidence="8">
    <location>
        <begin position="96"/>
        <end position="274"/>
    </location>
</feature>
<dbReference type="Bgee" id="ENSLOCG00000003292">
    <property type="expression patterns" value="Expressed in pharyngeal gill and 6 other cell types or tissues"/>
</dbReference>
<dbReference type="InterPro" id="IPR001699">
    <property type="entry name" value="TF_T-box"/>
</dbReference>
<evidence type="ECO:0000256" key="3">
    <source>
        <dbReference type="ARBA" id="ARBA00023125"/>
    </source>
</evidence>
<keyword evidence="3 6" id="KW-0238">DNA-binding</keyword>
<dbReference type="InterPro" id="IPR046360">
    <property type="entry name" value="T-box_DNA-bd"/>
</dbReference>
<dbReference type="GeneTree" id="ENSGT00940000160732"/>
<dbReference type="Pfam" id="PF00907">
    <property type="entry name" value="T-box"/>
    <property type="match status" value="1"/>
</dbReference>
<evidence type="ECO:0000256" key="5">
    <source>
        <dbReference type="ARBA" id="ARBA00023242"/>
    </source>
</evidence>
<dbReference type="HOGENOM" id="CLU_496023_0_0_1"/>
<dbReference type="GO" id="GO:0009653">
    <property type="term" value="P:anatomical structure morphogenesis"/>
    <property type="evidence" value="ECO:0007669"/>
    <property type="project" value="UniProtKB-ARBA"/>
</dbReference>
<dbReference type="FunFam" id="2.60.40.820:FF:000007">
    <property type="entry name" value="T-box transcription factor"/>
    <property type="match status" value="1"/>
</dbReference>
<dbReference type="InterPro" id="IPR008967">
    <property type="entry name" value="p53-like_TF_DNA-bd_sf"/>
</dbReference>
<organism evidence="9 10">
    <name type="scientific">Lepisosteus oculatus</name>
    <name type="common">Spotted gar</name>
    <dbReference type="NCBI Taxonomy" id="7918"/>
    <lineage>
        <taxon>Eukaryota</taxon>
        <taxon>Metazoa</taxon>
        <taxon>Chordata</taxon>
        <taxon>Craniata</taxon>
        <taxon>Vertebrata</taxon>
        <taxon>Euteleostomi</taxon>
        <taxon>Actinopterygii</taxon>
        <taxon>Neopterygii</taxon>
        <taxon>Holostei</taxon>
        <taxon>Semionotiformes</taxon>
        <taxon>Lepisosteidae</taxon>
        <taxon>Lepisosteus</taxon>
    </lineage>
</organism>
<dbReference type="GO" id="GO:0005634">
    <property type="term" value="C:nucleus"/>
    <property type="evidence" value="ECO:0000318"/>
    <property type="project" value="GO_Central"/>
</dbReference>
<dbReference type="PANTHER" id="PTHR11267">
    <property type="entry name" value="T-BOX PROTEIN-RELATED"/>
    <property type="match status" value="1"/>
</dbReference>
<feature type="compositionally biased region" description="Basic and acidic residues" evidence="7">
    <location>
        <begin position="324"/>
        <end position="334"/>
    </location>
</feature>
<protein>
    <submittedName>
        <fullName evidence="9">T-box transcription factor TBX6L-like</fullName>
    </submittedName>
</protein>
<reference evidence="9" key="3">
    <citation type="submission" date="2025-09" db="UniProtKB">
        <authorList>
            <consortium name="Ensembl"/>
        </authorList>
    </citation>
    <scope>IDENTIFICATION</scope>
</reference>
<dbReference type="GO" id="GO:0006357">
    <property type="term" value="P:regulation of transcription by RNA polymerase II"/>
    <property type="evidence" value="ECO:0000318"/>
    <property type="project" value="GO_Central"/>
</dbReference>
<dbReference type="Ensembl" id="ENSLOCT00000003891.1">
    <property type="protein sequence ID" value="ENSLOCP00000003883.1"/>
    <property type="gene ID" value="ENSLOCG00000003292.1"/>
</dbReference>
<comment type="caution">
    <text evidence="6">Lacks conserved residue(s) required for the propagation of feature annotation.</text>
</comment>
<dbReference type="PROSITE" id="PS01283">
    <property type="entry name" value="TBOX_1"/>
    <property type="match status" value="1"/>
</dbReference>
<feature type="region of interest" description="Disordered" evidence="7">
    <location>
        <begin position="389"/>
        <end position="436"/>
    </location>
</feature>
<evidence type="ECO:0000259" key="8">
    <source>
        <dbReference type="PROSITE" id="PS50252"/>
    </source>
</evidence>
<name>W5M675_LEPOC</name>
<dbReference type="PROSITE" id="PS50252">
    <property type="entry name" value="TBOX_3"/>
    <property type="match status" value="1"/>
</dbReference>
<evidence type="ECO:0000256" key="4">
    <source>
        <dbReference type="ARBA" id="ARBA00023163"/>
    </source>
</evidence>
<dbReference type="InterPro" id="IPR036960">
    <property type="entry name" value="T-box_sf"/>
</dbReference>
<feature type="compositionally biased region" description="Polar residues" evidence="7">
    <location>
        <begin position="299"/>
        <end position="308"/>
    </location>
</feature>
<dbReference type="SMART" id="SM00425">
    <property type="entry name" value="TBOX"/>
    <property type="match status" value="1"/>
</dbReference>
<sequence length="549" mass="60098">MFYDSEGLSSLPTCLTLTLSRYAKGNGVVDATRVGKHGYGMFLVVIKEKGRYYSFVFNSLIFTPRRAAGWAGAALRRPGRDETQAEPRAPQIEVSLQDQELWAKFSSRGTEMIITKSGRRMFPPCKVSVTGLNPKAKYLLMMDMVPFDNNKYKWNRDRWEPSGLADPHLPNRFFIHPESPALGEKWMQYPISFHKLKLTNNTLNSSGLVVLHSMHKYLPRLHVVQAADVCSQRWGAYLHFAFPDAAFIAVTAYQNAEITKLKIDNNPFAKGFRDYGLNSKRQRDQRVQSSCKRPPENPGEQSGSVNESKTGDTDDADFAVSSTEEPHTAERRAGSPDSNPFISAFMRRHERGACGVEEWTEGHRGPLLNSQDALDTTCGLSSCHYPASAALQPPGPVPPSSDQRFPQGWGDSRAPGAQPSTSGGPPGGLPLPLPPRVSRVRLPESLETAGPLTSDPSGPRPLADILNRIRDKPEAAQGSPGVWHGPGRGRGYSFHPGGSSAGYLSSLTTGASVGNSLLDVRANPGNAPSLECPYRAPVMDFYSNLYGVK</sequence>
<dbReference type="eggNOG" id="KOG3585">
    <property type="taxonomic scope" value="Eukaryota"/>
</dbReference>
<dbReference type="SUPFAM" id="SSF49417">
    <property type="entry name" value="p53-like transcription factors"/>
    <property type="match status" value="1"/>
</dbReference>
<keyword evidence="5 6" id="KW-0539">Nucleus</keyword>
<dbReference type="STRING" id="7918.ENSLOCP00000003883"/>
<dbReference type="Proteomes" id="UP000018468">
    <property type="component" value="Linkage group LG22"/>
</dbReference>
<dbReference type="GO" id="GO:0001708">
    <property type="term" value="P:cell fate specification"/>
    <property type="evidence" value="ECO:0000318"/>
    <property type="project" value="GO_Central"/>
</dbReference>
<keyword evidence="10" id="KW-1185">Reference proteome</keyword>
<evidence type="ECO:0000313" key="10">
    <source>
        <dbReference type="Proteomes" id="UP000018468"/>
    </source>
</evidence>
<evidence type="ECO:0000313" key="9">
    <source>
        <dbReference type="Ensembl" id="ENSLOCP00000003883.1"/>
    </source>
</evidence>
<dbReference type="AlphaFoldDB" id="W5M675"/>
<dbReference type="InParanoid" id="W5M675"/>
<comment type="subcellular location">
    <subcellularLocation>
        <location evidence="1 6">Nucleus</location>
    </subcellularLocation>
</comment>
<dbReference type="EMBL" id="AHAT01005675">
    <property type="status" value="NOT_ANNOTATED_CDS"/>
    <property type="molecule type" value="Genomic_DNA"/>
</dbReference>
<dbReference type="PANTHER" id="PTHR11267:SF198">
    <property type="entry name" value="T-BOX TRANSCRIPTION FACTOR TBX6L"/>
    <property type="match status" value="1"/>
</dbReference>
<reference evidence="10" key="1">
    <citation type="submission" date="2011-12" db="EMBL/GenBank/DDBJ databases">
        <title>The Draft Genome of Lepisosteus oculatus.</title>
        <authorList>
            <consortium name="The Broad Institute Genome Assembly &amp; Analysis Group"/>
            <consortium name="Computational R&amp;D Group"/>
            <consortium name="and Sequencing Platform"/>
            <person name="Di Palma F."/>
            <person name="Alfoldi J."/>
            <person name="Johnson J."/>
            <person name="Berlin A."/>
            <person name="Gnerre S."/>
            <person name="Jaffe D."/>
            <person name="MacCallum I."/>
            <person name="Young S."/>
            <person name="Walker B.J."/>
            <person name="Lander E.S."/>
            <person name="Lindblad-Toh K."/>
        </authorList>
    </citation>
    <scope>NUCLEOTIDE SEQUENCE [LARGE SCALE GENOMIC DNA]</scope>
</reference>
<dbReference type="GO" id="GO:0000981">
    <property type="term" value="F:DNA-binding transcription factor activity, RNA polymerase II-specific"/>
    <property type="evidence" value="ECO:0000318"/>
    <property type="project" value="GO_Central"/>
</dbReference>
<dbReference type="PRINTS" id="PR00937">
    <property type="entry name" value="TBOX"/>
</dbReference>
<feature type="region of interest" description="Disordered" evidence="7">
    <location>
        <begin position="279"/>
        <end position="341"/>
    </location>
</feature>
<evidence type="ECO:0000256" key="2">
    <source>
        <dbReference type="ARBA" id="ARBA00023015"/>
    </source>
</evidence>
<reference evidence="9" key="2">
    <citation type="submission" date="2025-08" db="UniProtKB">
        <authorList>
            <consortium name="Ensembl"/>
        </authorList>
    </citation>
    <scope>IDENTIFICATION</scope>
</reference>
<evidence type="ECO:0000256" key="6">
    <source>
        <dbReference type="PROSITE-ProRule" id="PRU00201"/>
    </source>
</evidence>